<keyword evidence="5" id="KW-1185">Reference proteome</keyword>
<dbReference type="PANTHER" id="PTHR31435:SF10">
    <property type="entry name" value="BSR4717 PROTEIN"/>
    <property type="match status" value="1"/>
</dbReference>
<dbReference type="RefSeq" id="WP_027692630.1">
    <property type="nucleotide sequence ID" value="NZ_CP010848.1"/>
</dbReference>
<evidence type="ECO:0000259" key="2">
    <source>
        <dbReference type="PROSITE" id="PS51729"/>
    </source>
</evidence>
<proteinExistence type="predicted"/>
<dbReference type="Gene3D" id="3.40.630.30">
    <property type="match status" value="1"/>
</dbReference>
<dbReference type="InterPro" id="IPR000182">
    <property type="entry name" value="GNAT_dom"/>
</dbReference>
<dbReference type="AlphaFoldDB" id="A0A0C5BG01"/>
<evidence type="ECO:0000313" key="3">
    <source>
        <dbReference type="EMBL" id="KKM46128.1"/>
    </source>
</evidence>
<accession>A0A0C5BG01</accession>
<dbReference type="OrthoDB" id="5405911at2"/>
<reference evidence="4 6" key="2">
    <citation type="submission" date="2018-02" db="EMBL/GenBank/DDBJ databases">
        <title>Bacteriophage NCPPB3778 and a type I-E CRISPR drive the evolution of the US Biological Select Agent, Rathayibacter toxicus.</title>
        <authorList>
            <person name="Davis E.W.II."/>
            <person name="Tabima J.F."/>
            <person name="Weisberg A.J."/>
            <person name="Lopes L.D."/>
            <person name="Wiseman M.S."/>
            <person name="Wiseman M.S."/>
            <person name="Pupko T."/>
            <person name="Belcher M.S."/>
            <person name="Sechler A.J."/>
            <person name="Tancos M.A."/>
            <person name="Schroeder B.K."/>
            <person name="Murray T.D."/>
            <person name="Luster D.G."/>
            <person name="Schneider W.L."/>
            <person name="Rogers E."/>
            <person name="Andreote F.D."/>
            <person name="Grunwald N.J."/>
            <person name="Putnam M.L."/>
            <person name="Chang J.H."/>
        </authorList>
    </citation>
    <scope>NUCLEOTIDE SEQUENCE [LARGE SCALE GENOMIC DNA]</scope>
    <source>
        <strain evidence="4 6">FH99</strain>
    </source>
</reference>
<dbReference type="PANTHER" id="PTHR31435">
    <property type="entry name" value="PROTEIN NATD1"/>
    <property type="match status" value="1"/>
</dbReference>
<name>A0A0C5BG01_9MICO</name>
<dbReference type="STRING" id="145458.APU90_04095"/>
<dbReference type="GO" id="GO:0016747">
    <property type="term" value="F:acyltransferase activity, transferring groups other than amino-acyl groups"/>
    <property type="evidence" value="ECO:0007669"/>
    <property type="project" value="InterPro"/>
</dbReference>
<dbReference type="PATRIC" id="fig|145458.7.peg.564"/>
<protein>
    <submittedName>
        <fullName evidence="3 4">Acetyltransferase</fullName>
    </submittedName>
</protein>
<dbReference type="Proteomes" id="UP000052979">
    <property type="component" value="Unassembled WGS sequence"/>
</dbReference>
<dbReference type="PROSITE" id="PS51186">
    <property type="entry name" value="GNAT"/>
    <property type="match status" value="1"/>
</dbReference>
<evidence type="ECO:0000313" key="5">
    <source>
        <dbReference type="Proteomes" id="UP000052979"/>
    </source>
</evidence>
<gene>
    <name evidence="4" type="ORF">C5C51_02155</name>
    <name evidence="3" type="ORF">VT73_03395</name>
</gene>
<dbReference type="InterPro" id="IPR045057">
    <property type="entry name" value="Gcn5-rel_NAT"/>
</dbReference>
<dbReference type="EMBL" id="LBFI01000024">
    <property type="protein sequence ID" value="KKM46128.1"/>
    <property type="molecule type" value="Genomic_DNA"/>
</dbReference>
<dbReference type="KEGG" id="rtc:APU90_04095"/>
<keyword evidence="3" id="KW-0808">Transferase</keyword>
<comment type="caution">
    <text evidence="3">The sequence shown here is derived from an EMBL/GenBank/DDBJ whole genome shotgun (WGS) entry which is preliminary data.</text>
</comment>
<dbReference type="eggNOG" id="COG2388">
    <property type="taxonomic scope" value="Bacteria"/>
</dbReference>
<dbReference type="EMBL" id="PSWU01000004">
    <property type="protein sequence ID" value="PPI16235.1"/>
    <property type="molecule type" value="Genomic_DNA"/>
</dbReference>
<evidence type="ECO:0000313" key="6">
    <source>
        <dbReference type="Proteomes" id="UP000237966"/>
    </source>
</evidence>
<dbReference type="GeneID" id="93667888"/>
<feature type="domain" description="N-acetyltransferase" evidence="1">
    <location>
        <begin position="1"/>
        <end position="93"/>
    </location>
</feature>
<dbReference type="KEGG" id="rtx:TI83_02380"/>
<dbReference type="Proteomes" id="UP000237966">
    <property type="component" value="Unassembled WGS sequence"/>
</dbReference>
<dbReference type="PROSITE" id="PS51729">
    <property type="entry name" value="GNAT_YJDJ"/>
    <property type="match status" value="1"/>
</dbReference>
<sequence>MISEVHHDEDHSRYTLWLEGEAVGLADYTRRGTDVVFLHTEIAPEHRHEGLGQRLIEAALDDAHQRGAQVVPLCPFVAQFISEHPDYQEMVAR</sequence>
<dbReference type="SUPFAM" id="SSF55729">
    <property type="entry name" value="Acyl-CoA N-acyltransferases (Nat)"/>
    <property type="match status" value="1"/>
</dbReference>
<feature type="domain" description="N-acetyltransferase" evidence="2">
    <location>
        <begin position="6"/>
        <end position="92"/>
    </location>
</feature>
<dbReference type="Pfam" id="PF14542">
    <property type="entry name" value="Acetyltransf_CG"/>
    <property type="match status" value="1"/>
</dbReference>
<organism evidence="3 5">
    <name type="scientific">Rathayibacter toxicus</name>
    <dbReference type="NCBI Taxonomy" id="145458"/>
    <lineage>
        <taxon>Bacteria</taxon>
        <taxon>Bacillati</taxon>
        <taxon>Actinomycetota</taxon>
        <taxon>Actinomycetes</taxon>
        <taxon>Micrococcales</taxon>
        <taxon>Microbacteriaceae</taxon>
        <taxon>Rathayibacter</taxon>
    </lineage>
</organism>
<reference evidence="3 5" key="1">
    <citation type="submission" date="2015-04" db="EMBL/GenBank/DDBJ databases">
        <title>Draft genome sequence of Rathayibacter toxicus strain FH-142 (AKA 70134 or CS 32), a Western Australian isolate.</title>
        <authorList>
            <consortium name="Consortium for Microbial Forensics and Genomics (microFORGE)"/>
            <person name="Knight B.M."/>
            <person name="Roberts D.P."/>
            <person name="Lin D."/>
            <person name="Hari K."/>
            <person name="Fletcher J."/>
            <person name="Melcher U."/>
            <person name="Blagden T."/>
            <person name="Luster D.G."/>
            <person name="Sechler A.J."/>
            <person name="Schneider W.L."/>
            <person name="Winegar R.A."/>
        </authorList>
    </citation>
    <scope>NUCLEOTIDE SEQUENCE [LARGE SCALE GENOMIC DNA]</scope>
    <source>
        <strain evidence="3 5">FH142</strain>
    </source>
</reference>
<evidence type="ECO:0000313" key="4">
    <source>
        <dbReference type="EMBL" id="PPI16235.1"/>
    </source>
</evidence>
<dbReference type="InterPro" id="IPR016181">
    <property type="entry name" value="Acyl_CoA_acyltransferase"/>
</dbReference>
<dbReference type="InterPro" id="IPR031165">
    <property type="entry name" value="GNAT_YJDJ"/>
</dbReference>
<dbReference type="CDD" id="cd04301">
    <property type="entry name" value="NAT_SF"/>
    <property type="match status" value="1"/>
</dbReference>
<evidence type="ECO:0000259" key="1">
    <source>
        <dbReference type="PROSITE" id="PS51186"/>
    </source>
</evidence>